<sequence>MFSILLTDDDEGVRTALRLNLEAAGYQVKEARGGREALELYRQAPTDVVVTDILMPDTDGLEATLVLAREYPDAKIIAMTGASGKTNFLDVAKLFGAQKVLQKPFPMEELLQAIREVLKPA</sequence>
<dbReference type="InterPro" id="IPR001789">
    <property type="entry name" value="Sig_transdc_resp-reg_receiver"/>
</dbReference>
<dbReference type="SUPFAM" id="SSF52172">
    <property type="entry name" value="CheY-like"/>
    <property type="match status" value="1"/>
</dbReference>
<dbReference type="RefSeq" id="WP_289268743.1">
    <property type="nucleotide sequence ID" value="NZ_OX365700.1"/>
</dbReference>
<dbReference type="CDD" id="cd00156">
    <property type="entry name" value="REC"/>
    <property type="match status" value="1"/>
</dbReference>
<gene>
    <name evidence="4" type="ORF">DNFV4_02416</name>
</gene>
<evidence type="ECO:0000256" key="2">
    <source>
        <dbReference type="PROSITE-ProRule" id="PRU00169"/>
    </source>
</evidence>
<accession>A0AA86MZQ9</accession>
<proteinExistence type="predicted"/>
<name>A0AA86MZQ9_9BACT</name>
<dbReference type="GO" id="GO:0000160">
    <property type="term" value="P:phosphorelay signal transduction system"/>
    <property type="evidence" value="ECO:0007669"/>
    <property type="project" value="InterPro"/>
</dbReference>
<dbReference type="AlphaFoldDB" id="A0AA86MZQ9"/>
<keyword evidence="1 2" id="KW-0597">Phosphoprotein</keyword>
<feature type="domain" description="Response regulatory" evidence="3">
    <location>
        <begin position="3"/>
        <end position="118"/>
    </location>
</feature>
<dbReference type="PROSITE" id="PS50110">
    <property type="entry name" value="RESPONSE_REGULATORY"/>
    <property type="match status" value="1"/>
</dbReference>
<evidence type="ECO:0000256" key="1">
    <source>
        <dbReference type="ARBA" id="ARBA00022553"/>
    </source>
</evidence>
<dbReference type="Pfam" id="PF00072">
    <property type="entry name" value="Response_reg"/>
    <property type="match status" value="1"/>
</dbReference>
<dbReference type="InterPro" id="IPR050595">
    <property type="entry name" value="Bact_response_regulator"/>
</dbReference>
<dbReference type="Gene3D" id="3.40.50.2300">
    <property type="match status" value="1"/>
</dbReference>
<keyword evidence="5" id="KW-1185">Reference proteome</keyword>
<evidence type="ECO:0000313" key="4">
    <source>
        <dbReference type="EMBL" id="CAI4031992.1"/>
    </source>
</evidence>
<dbReference type="KEGG" id="nti:DNFV4_02416"/>
<evidence type="ECO:0000259" key="3">
    <source>
        <dbReference type="PROSITE" id="PS50110"/>
    </source>
</evidence>
<dbReference type="Proteomes" id="UP001179121">
    <property type="component" value="Chromosome"/>
</dbReference>
<evidence type="ECO:0000313" key="5">
    <source>
        <dbReference type="Proteomes" id="UP001179121"/>
    </source>
</evidence>
<dbReference type="InterPro" id="IPR011006">
    <property type="entry name" value="CheY-like_superfamily"/>
</dbReference>
<feature type="modified residue" description="4-aspartylphosphate" evidence="2">
    <location>
        <position position="52"/>
    </location>
</feature>
<dbReference type="EMBL" id="OX365700">
    <property type="protein sequence ID" value="CAI4031992.1"/>
    <property type="molecule type" value="Genomic_DNA"/>
</dbReference>
<reference evidence="4" key="1">
    <citation type="submission" date="2022-10" db="EMBL/GenBank/DDBJ databases">
        <authorList>
            <person name="Koch H."/>
        </authorList>
    </citation>
    <scope>NUCLEOTIDE SEQUENCE</scope>
    <source>
        <strain evidence="4">DNF</strain>
    </source>
</reference>
<dbReference type="PANTHER" id="PTHR44591:SF23">
    <property type="entry name" value="CHEY SUBFAMILY"/>
    <property type="match status" value="1"/>
</dbReference>
<dbReference type="PANTHER" id="PTHR44591">
    <property type="entry name" value="STRESS RESPONSE REGULATOR PROTEIN 1"/>
    <property type="match status" value="1"/>
</dbReference>
<dbReference type="SMART" id="SM00448">
    <property type="entry name" value="REC"/>
    <property type="match status" value="1"/>
</dbReference>
<organism evidence="4 5">
    <name type="scientific">Nitrospira tepida</name>
    <dbReference type="NCBI Taxonomy" id="2973512"/>
    <lineage>
        <taxon>Bacteria</taxon>
        <taxon>Pseudomonadati</taxon>
        <taxon>Nitrospirota</taxon>
        <taxon>Nitrospiria</taxon>
        <taxon>Nitrospirales</taxon>
        <taxon>Nitrospiraceae</taxon>
        <taxon>Nitrospira</taxon>
    </lineage>
</organism>
<protein>
    <submittedName>
        <fullName evidence="4">Response regulator, CheY like</fullName>
    </submittedName>
</protein>